<accession>A0A1H4I8X8</accession>
<feature type="region of interest" description="Disordered" evidence="3">
    <location>
        <begin position="293"/>
        <end position="316"/>
    </location>
</feature>
<dbReference type="InterPro" id="IPR005511">
    <property type="entry name" value="SMP-30"/>
</dbReference>
<evidence type="ECO:0000313" key="5">
    <source>
        <dbReference type="EMBL" id="SEB30403.1"/>
    </source>
</evidence>
<dbReference type="PANTHER" id="PTHR47572">
    <property type="entry name" value="LIPOPROTEIN-RELATED"/>
    <property type="match status" value="1"/>
</dbReference>
<comment type="cofactor">
    <cofactor evidence="2">
        <name>Zn(2+)</name>
        <dbReference type="ChEBI" id="CHEBI:29105"/>
    </cofactor>
    <text evidence="2">Binds 1 divalent metal cation per subunit.</text>
</comment>
<protein>
    <submittedName>
        <fullName evidence="5">Gluconolactonase</fullName>
    </submittedName>
</protein>
<dbReference type="PRINTS" id="PR01790">
    <property type="entry name" value="SMP30FAMILY"/>
</dbReference>
<sequence length="316" mass="33092">MITSRDSRSLPPPGQATVLATGLGFTEGPIVLDGNTLAVASVNRGTVYRLGLDGGDPEPLIDCGGGPNGLALGTGGEIHIAQNGATAMPSRSSVPAVPSIQTLAGDRLTSPSDHRVDAPSDCVTGPDGLLWFTDPADHVMEGPGKPGRVRTWDPASGRIETRLHGLMFPNGIAFGADPAELYVAETSARVVRRYQATATGATADGWCAEIPRGHPDGIAVDAEGWLWVAGSRGNNIMAFDRSGRLREDIDLGEGMFATSLCFAGPGLEHLVVTSPKRGSVLLLRPPHPGLPLPVWRPHLPGRTVPGQRRQPTGDRP</sequence>
<feature type="binding site" evidence="2">
    <location>
        <position position="216"/>
    </location>
    <ligand>
        <name>a divalent metal cation</name>
        <dbReference type="ChEBI" id="CHEBI:60240"/>
    </ligand>
</feature>
<feature type="active site" description="Proton donor/acceptor" evidence="1">
    <location>
        <position position="216"/>
    </location>
</feature>
<keyword evidence="6" id="KW-1185">Reference proteome</keyword>
<dbReference type="GO" id="GO:0046872">
    <property type="term" value="F:metal ion binding"/>
    <property type="evidence" value="ECO:0007669"/>
    <property type="project" value="UniProtKB-KW"/>
</dbReference>
<evidence type="ECO:0000256" key="3">
    <source>
        <dbReference type="SAM" id="MobiDB-lite"/>
    </source>
</evidence>
<feature type="binding site" evidence="2">
    <location>
        <position position="170"/>
    </location>
    <ligand>
        <name>a divalent metal cation</name>
        <dbReference type="ChEBI" id="CHEBI:60240"/>
    </ligand>
</feature>
<feature type="domain" description="SMP-30/Gluconolactonase/LRE-like region" evidence="4">
    <location>
        <begin position="25"/>
        <end position="274"/>
    </location>
</feature>
<dbReference type="AlphaFoldDB" id="A0A1H4I8X8"/>
<keyword evidence="2" id="KW-0479">Metal-binding</keyword>
<gene>
    <name evidence="5" type="ORF">SAMN04490356_0211</name>
</gene>
<dbReference type="InterPro" id="IPR013658">
    <property type="entry name" value="SGL"/>
</dbReference>
<dbReference type="InterPro" id="IPR051262">
    <property type="entry name" value="SMP-30/CGR1_Lactonase"/>
</dbReference>
<dbReference type="Gene3D" id="2.120.10.30">
    <property type="entry name" value="TolB, C-terminal domain"/>
    <property type="match status" value="1"/>
</dbReference>
<organism evidence="5 6">
    <name type="scientific">Streptomyces melanosporofaciens</name>
    <dbReference type="NCBI Taxonomy" id="67327"/>
    <lineage>
        <taxon>Bacteria</taxon>
        <taxon>Bacillati</taxon>
        <taxon>Actinomycetota</taxon>
        <taxon>Actinomycetes</taxon>
        <taxon>Kitasatosporales</taxon>
        <taxon>Streptomycetaceae</taxon>
        <taxon>Streptomyces</taxon>
        <taxon>Streptomyces violaceusniger group</taxon>
    </lineage>
</organism>
<name>A0A1H4I8X8_STRMJ</name>
<evidence type="ECO:0000313" key="6">
    <source>
        <dbReference type="Proteomes" id="UP000198609"/>
    </source>
</evidence>
<evidence type="ECO:0000256" key="2">
    <source>
        <dbReference type="PIRSR" id="PIRSR605511-2"/>
    </source>
</evidence>
<dbReference type="SUPFAM" id="SSF63829">
    <property type="entry name" value="Calcium-dependent phosphotriesterase"/>
    <property type="match status" value="1"/>
</dbReference>
<dbReference type="RefSeq" id="WP_167746229.1">
    <property type="nucleotide sequence ID" value="NZ_FNST01000001.1"/>
</dbReference>
<dbReference type="Pfam" id="PF08450">
    <property type="entry name" value="SGL"/>
    <property type="match status" value="1"/>
</dbReference>
<evidence type="ECO:0000259" key="4">
    <source>
        <dbReference type="Pfam" id="PF08450"/>
    </source>
</evidence>
<dbReference type="EMBL" id="FNST01000001">
    <property type="protein sequence ID" value="SEB30403.1"/>
    <property type="molecule type" value="Genomic_DNA"/>
</dbReference>
<dbReference type="PANTHER" id="PTHR47572:SF5">
    <property type="entry name" value="BLR2277 PROTEIN"/>
    <property type="match status" value="1"/>
</dbReference>
<evidence type="ECO:0000256" key="1">
    <source>
        <dbReference type="PIRSR" id="PIRSR605511-1"/>
    </source>
</evidence>
<dbReference type="InterPro" id="IPR011042">
    <property type="entry name" value="6-blade_b-propeller_TolB-like"/>
</dbReference>
<dbReference type="Proteomes" id="UP000198609">
    <property type="component" value="Unassembled WGS sequence"/>
</dbReference>
<keyword evidence="2" id="KW-0862">Zinc</keyword>
<reference evidence="6" key="1">
    <citation type="submission" date="2016-10" db="EMBL/GenBank/DDBJ databases">
        <authorList>
            <person name="Varghese N."/>
            <person name="Submissions S."/>
        </authorList>
    </citation>
    <scope>NUCLEOTIDE SEQUENCE [LARGE SCALE GENOMIC DNA]</scope>
    <source>
        <strain evidence="6">DSM 40318</strain>
    </source>
</reference>
<proteinExistence type="predicted"/>